<sequence>MGERSDPSALRFLIGHELRVARERARVKQSEAAKAIGCSQPKIVAMESGKYLQQPDDVTALLRLYGAEVAQVDRLTSLAGQADQKTWWAPFSEVLPNWFKTFVGLEGLARSQFIYQTVTFTGQLQTSTYATALHEGSPLVASVDVPQIVRARMARQRVTGPHPMGLSSVIEEAVIDRVVGTAETMREQLEHLTLLMKHDHIDIRILPTRKYAHAGNVTEFTLLQFAEAQTVGYIEYPTGALYLQDYDGVAVYEMLAEQLLAAALSKSESAELIRSRVAGLK</sequence>
<gene>
    <name evidence="2" type="ORF">KHQ06_01670</name>
</gene>
<keyword evidence="3" id="KW-1185">Reference proteome</keyword>
<proteinExistence type="predicted"/>
<dbReference type="SUPFAM" id="SSF47413">
    <property type="entry name" value="lambda repressor-like DNA-binding domains"/>
    <property type="match status" value="1"/>
</dbReference>
<reference evidence="2 3" key="1">
    <citation type="submission" date="2021-04" db="EMBL/GenBank/DDBJ databases">
        <title>Nocardia tengchongensis.</title>
        <authorList>
            <person name="Zhuang k."/>
            <person name="Ran Y."/>
            <person name="Li W."/>
        </authorList>
    </citation>
    <scope>NUCLEOTIDE SEQUENCE [LARGE SCALE GENOMIC DNA]</scope>
    <source>
        <strain evidence="2 3">CFH S0057</strain>
    </source>
</reference>
<dbReference type="Proteomes" id="UP000683310">
    <property type="component" value="Chromosome"/>
</dbReference>
<organism evidence="2 3">
    <name type="scientific">Nocardia tengchongensis</name>
    <dbReference type="NCBI Taxonomy" id="2055889"/>
    <lineage>
        <taxon>Bacteria</taxon>
        <taxon>Bacillati</taxon>
        <taxon>Actinomycetota</taxon>
        <taxon>Actinomycetes</taxon>
        <taxon>Mycobacteriales</taxon>
        <taxon>Nocardiaceae</taxon>
        <taxon>Nocardia</taxon>
    </lineage>
</organism>
<feature type="domain" description="HTH cro/C1-type" evidence="1">
    <location>
        <begin position="18"/>
        <end position="72"/>
    </location>
</feature>
<evidence type="ECO:0000259" key="1">
    <source>
        <dbReference type="PROSITE" id="PS50943"/>
    </source>
</evidence>
<dbReference type="CDD" id="cd00093">
    <property type="entry name" value="HTH_XRE"/>
    <property type="match status" value="1"/>
</dbReference>
<protein>
    <submittedName>
        <fullName evidence="2">Helix-turn-helix domain-containing protein</fullName>
    </submittedName>
</protein>
<dbReference type="EMBL" id="CP074371">
    <property type="protein sequence ID" value="QVI21897.1"/>
    <property type="molecule type" value="Genomic_DNA"/>
</dbReference>
<dbReference type="Pfam" id="PF19054">
    <property type="entry name" value="DUF5753"/>
    <property type="match status" value="1"/>
</dbReference>
<dbReference type="InterPro" id="IPR010982">
    <property type="entry name" value="Lambda_DNA-bd_dom_sf"/>
</dbReference>
<dbReference type="Gene3D" id="1.10.260.40">
    <property type="entry name" value="lambda repressor-like DNA-binding domains"/>
    <property type="match status" value="1"/>
</dbReference>
<dbReference type="Pfam" id="PF13560">
    <property type="entry name" value="HTH_31"/>
    <property type="match status" value="1"/>
</dbReference>
<dbReference type="InterPro" id="IPR043917">
    <property type="entry name" value="DUF5753"/>
</dbReference>
<evidence type="ECO:0000313" key="2">
    <source>
        <dbReference type="EMBL" id="QVI21897.1"/>
    </source>
</evidence>
<dbReference type="PROSITE" id="PS50943">
    <property type="entry name" value="HTH_CROC1"/>
    <property type="match status" value="1"/>
</dbReference>
<accession>A0ABX8CQZ5</accession>
<dbReference type="SMART" id="SM00530">
    <property type="entry name" value="HTH_XRE"/>
    <property type="match status" value="1"/>
</dbReference>
<evidence type="ECO:0000313" key="3">
    <source>
        <dbReference type="Proteomes" id="UP000683310"/>
    </source>
</evidence>
<dbReference type="InterPro" id="IPR001387">
    <property type="entry name" value="Cro/C1-type_HTH"/>
</dbReference>
<name>A0ABX8CQZ5_9NOCA</name>